<evidence type="ECO:0000313" key="2">
    <source>
        <dbReference type="EMBL" id="CAG8690929.1"/>
    </source>
</evidence>
<protein>
    <submittedName>
        <fullName evidence="2">7763_t:CDS:1</fullName>
    </submittedName>
</protein>
<name>A0A9N9EQM5_9GLOM</name>
<feature type="non-terminal residue" evidence="2">
    <location>
        <position position="235"/>
    </location>
</feature>
<reference evidence="2" key="1">
    <citation type="submission" date="2021-06" db="EMBL/GenBank/DDBJ databases">
        <authorList>
            <person name="Kallberg Y."/>
            <person name="Tangrot J."/>
            <person name="Rosling A."/>
        </authorList>
    </citation>
    <scope>NUCLEOTIDE SEQUENCE</scope>
    <source>
        <strain evidence="2">FL130A</strain>
    </source>
</reference>
<evidence type="ECO:0000313" key="3">
    <source>
        <dbReference type="Proteomes" id="UP000789508"/>
    </source>
</evidence>
<feature type="domain" description="AHC1-like C2H2 zinc-finger" evidence="1">
    <location>
        <begin position="148"/>
        <end position="193"/>
    </location>
</feature>
<feature type="non-terminal residue" evidence="2">
    <location>
        <position position="1"/>
    </location>
</feature>
<dbReference type="EMBL" id="CAJVPS010016702">
    <property type="protein sequence ID" value="CAG8690929.1"/>
    <property type="molecule type" value="Genomic_DNA"/>
</dbReference>
<dbReference type="InterPro" id="IPR058706">
    <property type="entry name" value="zf-C2H2_AHC1-like"/>
</dbReference>
<accession>A0A9N9EQM5</accession>
<dbReference type="Proteomes" id="UP000789508">
    <property type="component" value="Unassembled WGS sequence"/>
</dbReference>
<evidence type="ECO:0000259" key="1">
    <source>
        <dbReference type="Pfam" id="PF25909"/>
    </source>
</evidence>
<dbReference type="Pfam" id="PF25909">
    <property type="entry name" value="zf-C2H2_AHC1"/>
    <property type="match status" value="1"/>
</dbReference>
<gene>
    <name evidence="2" type="ORF">ALEPTO_LOCUS11202</name>
</gene>
<proteinExistence type="predicted"/>
<dbReference type="AlphaFoldDB" id="A0A9N9EQM5"/>
<sequence length="235" mass="26733">MDAFNNSGKREKSADVAAAGGTNIASTRFRPIPRDPQNIRKATRVIDAEFDLEILLRQQELHQIQVELEKSEITLETLKNCLIEAENSQVDFSHDAQQHQRGSDVNGTANINNNIPSIIPTRQSTRKVVSTRDKDYLYFDPCRDLFSRRNDGTFVKLTCPECHRSRFINVQGFLNHCRLSHKIEFPNHEEALLLCGTPVDESIVPPDHPARSRIITRPPSLRSILDQSERAQQLP</sequence>
<comment type="caution">
    <text evidence="2">The sequence shown here is derived from an EMBL/GenBank/DDBJ whole genome shotgun (WGS) entry which is preliminary data.</text>
</comment>
<keyword evidence="3" id="KW-1185">Reference proteome</keyword>
<dbReference type="OrthoDB" id="1741717at2759"/>
<organism evidence="2 3">
    <name type="scientific">Ambispora leptoticha</name>
    <dbReference type="NCBI Taxonomy" id="144679"/>
    <lineage>
        <taxon>Eukaryota</taxon>
        <taxon>Fungi</taxon>
        <taxon>Fungi incertae sedis</taxon>
        <taxon>Mucoromycota</taxon>
        <taxon>Glomeromycotina</taxon>
        <taxon>Glomeromycetes</taxon>
        <taxon>Archaeosporales</taxon>
        <taxon>Ambisporaceae</taxon>
        <taxon>Ambispora</taxon>
    </lineage>
</organism>